<keyword evidence="7 12" id="KW-0865">Zymogen</keyword>
<feature type="modified residue" description="Pyruvic acid (Ser); by autocatalysis" evidence="12">
    <location>
        <position position="247"/>
    </location>
</feature>
<dbReference type="UniPathway" id="UPA00558">
    <property type="reaction ID" value="UER00616"/>
</dbReference>
<gene>
    <name evidence="12 13" type="primary">psd</name>
    <name evidence="13" type="ORF">I8U20_00905</name>
</gene>
<feature type="active site" description="Charge relay system; for autoendoproteolytic cleavage activity" evidence="12">
    <location>
        <position position="143"/>
    </location>
</feature>
<comment type="pathway">
    <text evidence="1">Lipid metabolism.</text>
</comment>
<keyword evidence="9 12" id="KW-0456">Lyase</keyword>
<evidence type="ECO:0000256" key="6">
    <source>
        <dbReference type="ARBA" id="ARBA00023136"/>
    </source>
</evidence>
<evidence type="ECO:0000256" key="9">
    <source>
        <dbReference type="ARBA" id="ARBA00023239"/>
    </source>
</evidence>
<dbReference type="AlphaFoldDB" id="A0A8I1A316"/>
<reference evidence="13 14" key="1">
    <citation type="submission" date="2020-12" db="EMBL/GenBank/DDBJ databases">
        <title>WGS of Thermoactinomyces spp.</title>
        <authorList>
            <person name="Cheng K."/>
        </authorList>
    </citation>
    <scope>NUCLEOTIDE SEQUENCE [LARGE SCALE GENOMIC DNA]</scope>
    <source>
        <strain evidence="14">CICC 10671\DSM 43846</strain>
    </source>
</reference>
<dbReference type="PANTHER" id="PTHR10067:SF6">
    <property type="entry name" value="PHOSPHATIDYLSERINE DECARBOXYLASE PROENZYME, MITOCHONDRIAL"/>
    <property type="match status" value="1"/>
</dbReference>
<evidence type="ECO:0000256" key="12">
    <source>
        <dbReference type="HAMAP-Rule" id="MF_00662"/>
    </source>
</evidence>
<protein>
    <recommendedName>
        <fullName evidence="12">Phosphatidylserine decarboxylase proenzyme</fullName>
        <ecNumber evidence="12">4.1.1.65</ecNumber>
    </recommendedName>
    <component>
        <recommendedName>
            <fullName evidence="12">Phosphatidylserine decarboxylase alpha chain</fullName>
        </recommendedName>
    </component>
    <component>
        <recommendedName>
            <fullName evidence="12">Phosphatidylserine decarboxylase beta chain</fullName>
        </recommendedName>
    </component>
</protein>
<comment type="function">
    <text evidence="12">Catalyzes the formation of phosphatidylethanolamine (PtdEtn) from phosphatidylserine (PtdSer).</text>
</comment>
<comment type="caution">
    <text evidence="13">The sequence shown here is derived from an EMBL/GenBank/DDBJ whole genome shotgun (WGS) entry which is preliminary data.</text>
</comment>
<feature type="active site" description="Charge relay system; for autoendoproteolytic cleavage activity" evidence="12">
    <location>
        <position position="86"/>
    </location>
</feature>
<organism evidence="13 14">
    <name type="scientific">Thermoactinomyces intermedius</name>
    <dbReference type="NCBI Taxonomy" id="2024"/>
    <lineage>
        <taxon>Bacteria</taxon>
        <taxon>Bacillati</taxon>
        <taxon>Bacillota</taxon>
        <taxon>Bacilli</taxon>
        <taxon>Bacillales</taxon>
        <taxon>Thermoactinomycetaceae</taxon>
        <taxon>Thermoactinomyces</taxon>
    </lineage>
</organism>
<evidence type="ECO:0000256" key="3">
    <source>
        <dbReference type="ARBA" id="ARBA00022516"/>
    </source>
</evidence>
<dbReference type="InterPro" id="IPR033178">
    <property type="entry name" value="PSD_type1_pro"/>
</dbReference>
<dbReference type="RefSeq" id="WP_181731056.1">
    <property type="nucleotide sequence ID" value="NZ_JACEIR010000001.1"/>
</dbReference>
<keyword evidence="6 12" id="KW-0472">Membrane</keyword>
<dbReference type="NCBIfam" id="TIGR00163">
    <property type="entry name" value="PS_decarb"/>
    <property type="match status" value="1"/>
</dbReference>
<comment type="subcellular location">
    <subcellularLocation>
        <location evidence="12">Cell membrane</location>
        <topology evidence="12">Peripheral membrane protein</topology>
    </subcellularLocation>
</comment>
<dbReference type="Pfam" id="PF02666">
    <property type="entry name" value="PS_Dcarbxylase"/>
    <property type="match status" value="1"/>
</dbReference>
<keyword evidence="14" id="KW-1185">Reference proteome</keyword>
<dbReference type="GO" id="GO:0005886">
    <property type="term" value="C:plasma membrane"/>
    <property type="evidence" value="ECO:0007669"/>
    <property type="project" value="UniProtKB-SubCell"/>
</dbReference>
<evidence type="ECO:0000256" key="5">
    <source>
        <dbReference type="ARBA" id="ARBA00023098"/>
    </source>
</evidence>
<accession>A0A8I1A316</accession>
<keyword evidence="2 12" id="KW-1003">Cell membrane</keyword>
<evidence type="ECO:0000256" key="1">
    <source>
        <dbReference type="ARBA" id="ARBA00005189"/>
    </source>
</evidence>
<feature type="active site" description="Charge relay system; for autoendoproteolytic cleavage activity" evidence="12">
    <location>
        <position position="247"/>
    </location>
</feature>
<feature type="active site" description="Schiff-base intermediate with substrate; via pyruvic acid; for decarboxylase activity" evidence="12">
    <location>
        <position position="247"/>
    </location>
</feature>
<comment type="similarity">
    <text evidence="12">Belongs to the phosphatidylserine decarboxylase family. PSD-B subfamily. Prokaryotic type I sub-subfamily.</text>
</comment>
<dbReference type="Proteomes" id="UP000633619">
    <property type="component" value="Unassembled WGS sequence"/>
</dbReference>
<feature type="chain" id="PRO_5035021126" description="Phosphatidylserine decarboxylase alpha chain" evidence="12">
    <location>
        <begin position="247"/>
        <end position="289"/>
    </location>
</feature>
<feature type="site" description="Cleavage (non-hydrolytic); by autocatalysis" evidence="12">
    <location>
        <begin position="246"/>
        <end position="247"/>
    </location>
</feature>
<dbReference type="InterPro" id="IPR003817">
    <property type="entry name" value="PS_Dcarbxylase"/>
</dbReference>
<evidence type="ECO:0000256" key="11">
    <source>
        <dbReference type="ARBA" id="ARBA00023317"/>
    </source>
</evidence>
<name>A0A8I1A316_THEIN</name>
<comment type="cofactor">
    <cofactor evidence="12">
        <name>pyruvate</name>
        <dbReference type="ChEBI" id="CHEBI:15361"/>
    </cofactor>
    <text evidence="12">Binds 1 pyruvoyl group covalently per subunit.</text>
</comment>
<keyword evidence="10 12" id="KW-1208">Phospholipid metabolism</keyword>
<keyword evidence="5 12" id="KW-0443">Lipid metabolism</keyword>
<dbReference type="GO" id="GO:0004609">
    <property type="term" value="F:phosphatidylserine decarboxylase activity"/>
    <property type="evidence" value="ECO:0007669"/>
    <property type="project" value="UniProtKB-UniRule"/>
</dbReference>
<evidence type="ECO:0000313" key="14">
    <source>
        <dbReference type="Proteomes" id="UP000633619"/>
    </source>
</evidence>
<comment type="subunit">
    <text evidence="12">Heterodimer of a large membrane-associated beta subunit and a small pyruvoyl-containing alpha subunit.</text>
</comment>
<evidence type="ECO:0000256" key="10">
    <source>
        <dbReference type="ARBA" id="ARBA00023264"/>
    </source>
</evidence>
<dbReference type="EMBL" id="JAECVW010000001">
    <property type="protein sequence ID" value="MBH8593884.1"/>
    <property type="molecule type" value="Genomic_DNA"/>
</dbReference>
<comment type="pathway">
    <text evidence="12">Phospholipid metabolism; phosphatidylethanolamine biosynthesis; phosphatidylethanolamine from CDP-diacylglycerol: step 2/2.</text>
</comment>
<feature type="chain" id="PRO_5035021125" description="Phosphatidylserine decarboxylase beta chain" evidence="12">
    <location>
        <begin position="1"/>
        <end position="246"/>
    </location>
</feature>
<evidence type="ECO:0000256" key="8">
    <source>
        <dbReference type="ARBA" id="ARBA00023209"/>
    </source>
</evidence>
<comment type="PTM">
    <text evidence="12">Is synthesized initially as an inactive proenzyme. Formation of the active enzyme involves a self-maturation process in which the active site pyruvoyl group is generated from an internal serine residue via an autocatalytic post-translational modification. Two non-identical subunits are generated from the proenzyme in this reaction, and the pyruvate is formed at the N-terminus of the alpha chain, which is derived from the carboxyl end of the proenzyme. The autoendoproteolytic cleavage occurs by a canonical serine protease mechanism, in which the side chain hydroxyl group of the serine supplies its oxygen atom to form the C-terminus of the beta chain, while the remainder of the serine residue undergoes an oxidative deamination to produce ammonia and the pyruvoyl prosthetic group on the alpha chain. During this reaction, the Ser that is part of the protease active site of the proenzyme becomes the pyruvoyl prosthetic group, which constitutes an essential element of the active site of the mature decarboxylase.</text>
</comment>
<dbReference type="InterPro" id="IPR033177">
    <property type="entry name" value="PSD-B"/>
</dbReference>
<proteinExistence type="inferred from homology"/>
<keyword evidence="4 12" id="KW-0210">Decarboxylase</keyword>
<evidence type="ECO:0000313" key="13">
    <source>
        <dbReference type="EMBL" id="MBH8593884.1"/>
    </source>
</evidence>
<sequence>MKQRYLQWVLKYLPKRTISRWMGKLARQSWSRRLIPIYIRYFRVDLTPVKKPVHEFENLLAFFIRELRPDMRPVAREDHLIISPVDGTISQVGEIKEGKLFQAKGITYSLEELLGHQKKYVESFLGGRFMTIYLSPSDYHRFHMPLDGKIHACTHLPGELYPVNPMVVNCMKGIFVVNERLISYIDSMDCGKVAMVKVGATNVGSIKVSYDRNIATNQKAKKELFQTYDPAFSFKKGEELGWFEFGSTIILLFEPNQIDWMNYCVPGAKVQMGQAVARILKNGGEAIEP</sequence>
<keyword evidence="3 12" id="KW-0444">Lipid biosynthesis</keyword>
<evidence type="ECO:0000256" key="4">
    <source>
        <dbReference type="ARBA" id="ARBA00022793"/>
    </source>
</evidence>
<dbReference type="EC" id="4.1.1.65" evidence="12"/>
<evidence type="ECO:0000256" key="2">
    <source>
        <dbReference type="ARBA" id="ARBA00022475"/>
    </source>
</evidence>
<keyword evidence="11 12" id="KW-0670">Pyruvate</keyword>
<keyword evidence="8 12" id="KW-0594">Phospholipid biosynthesis</keyword>
<dbReference type="GO" id="GO:0006646">
    <property type="term" value="P:phosphatidylethanolamine biosynthetic process"/>
    <property type="evidence" value="ECO:0007669"/>
    <property type="project" value="UniProtKB-UniRule"/>
</dbReference>
<dbReference type="PANTHER" id="PTHR10067">
    <property type="entry name" value="PHOSPHATIDYLSERINE DECARBOXYLASE"/>
    <property type="match status" value="1"/>
</dbReference>
<comment type="catalytic activity">
    <reaction evidence="12">
        <text>a 1,2-diacyl-sn-glycero-3-phospho-L-serine + H(+) = a 1,2-diacyl-sn-glycero-3-phosphoethanolamine + CO2</text>
        <dbReference type="Rhea" id="RHEA:20828"/>
        <dbReference type="ChEBI" id="CHEBI:15378"/>
        <dbReference type="ChEBI" id="CHEBI:16526"/>
        <dbReference type="ChEBI" id="CHEBI:57262"/>
        <dbReference type="ChEBI" id="CHEBI:64612"/>
        <dbReference type="EC" id="4.1.1.65"/>
    </reaction>
</comment>
<evidence type="ECO:0000256" key="7">
    <source>
        <dbReference type="ARBA" id="ARBA00023145"/>
    </source>
</evidence>
<dbReference type="HAMAP" id="MF_00662">
    <property type="entry name" value="PS_decarb_PSD_B_type1"/>
    <property type="match status" value="1"/>
</dbReference>